<dbReference type="SMART" id="SM00191">
    <property type="entry name" value="Int_alpha"/>
    <property type="match status" value="5"/>
</dbReference>
<dbReference type="PANTHER" id="PTHR36220:SF1">
    <property type="entry name" value="GAMMA TUBULIN COMPLEX COMPONENT C-TERMINAL DOMAIN-CONTAINING PROTEIN"/>
    <property type="match status" value="1"/>
</dbReference>
<evidence type="ECO:0000313" key="1">
    <source>
        <dbReference type="EMBL" id="MFG6294170.1"/>
    </source>
</evidence>
<sequence length="504" mass="49821">MPGSAHAQPVSAPAAAAACAGAGQDFNGDGLFDLVVADPQATVDGAAQAGLVRVVYGGGKGTAEISQALPNDAAAPERGDQFGFSWAVHDADGDACADLVVGVPYEDVAVDGVNQLDAGAVYVYHGSAAGLGTEGARISNWTQSVLNAGAVTEANDLFGYALASGTAASGQPWLAIGVPGEDLTADNAARADAGAVEYLQGSTVCGITQDTPSVPGAVEAQDRMGTSLTGTHRYLAVGSPGEAIGTQEFAGMVTVFSHTLDSGCPKPLSGLDQAGAADGMPGTAEAGDQFGTSVSMDNYRPADQSYNSDAMLAIGIPGESVGEVASAGMVSVVRIQPTGAVSTVATIDATVPDVDGEPAAGDFFGQRVTLANTDASVVTGAATARLAVGIPGRDVASAKDAGVVQVFKPLDTALGSSDKILSRAASGSLLPGAATARDYLGTSLRSGPNALYVGVPYSKEPATSKGALYSLTWAAVDAGTGTATLYRPGAGGIPDAGTSFGIVG</sequence>
<dbReference type="PROSITE" id="PS51470">
    <property type="entry name" value="FG_GAP"/>
    <property type="match status" value="1"/>
</dbReference>
<name>A0ABW7DXH3_STRRO</name>
<accession>A0ABW7DXH3</accession>
<dbReference type="EMBL" id="JBIENY010000030">
    <property type="protein sequence ID" value="MFG6294170.1"/>
    <property type="molecule type" value="Genomic_DNA"/>
</dbReference>
<reference evidence="1 2" key="1">
    <citation type="submission" date="2024-10" db="EMBL/GenBank/DDBJ databases">
        <title>Draft genome assembly of a novel steroid transforming actinomycete isolated from African clawed frog Xenopus laevis.</title>
        <authorList>
            <person name="Bragin E."/>
            <person name="Kollerov V."/>
            <person name="Donova M.V."/>
        </authorList>
    </citation>
    <scope>NUCLEOTIDE SEQUENCE [LARGE SCALE GENOMIC DNA]</scope>
    <source>
        <strain evidence="1 2">MTOC-St3</strain>
    </source>
</reference>
<dbReference type="RefSeq" id="WP_394392750.1">
    <property type="nucleotide sequence ID" value="NZ_JBIENY010000030.1"/>
</dbReference>
<comment type="caution">
    <text evidence="1">The sequence shown here is derived from an EMBL/GenBank/DDBJ whole genome shotgun (WGS) entry which is preliminary data.</text>
</comment>
<dbReference type="InterPro" id="IPR013519">
    <property type="entry name" value="Int_alpha_beta-p"/>
</dbReference>
<dbReference type="PANTHER" id="PTHR36220">
    <property type="entry name" value="UNNAMED PRODUCT"/>
    <property type="match status" value="1"/>
</dbReference>
<keyword evidence="2" id="KW-1185">Reference proteome</keyword>
<organism evidence="1 2">
    <name type="scientific">Streptomyces rochei</name>
    <name type="common">Streptomyces parvullus</name>
    <dbReference type="NCBI Taxonomy" id="1928"/>
    <lineage>
        <taxon>Bacteria</taxon>
        <taxon>Bacillati</taxon>
        <taxon>Actinomycetota</taxon>
        <taxon>Actinomycetes</taxon>
        <taxon>Kitasatosporales</taxon>
        <taxon>Streptomycetaceae</taxon>
        <taxon>Streptomyces</taxon>
        <taxon>Streptomyces rochei group</taxon>
    </lineage>
</organism>
<dbReference type="InterPro" id="IPR028994">
    <property type="entry name" value="Integrin_alpha_N"/>
</dbReference>
<evidence type="ECO:0000313" key="2">
    <source>
        <dbReference type="Proteomes" id="UP001605990"/>
    </source>
</evidence>
<proteinExistence type="predicted"/>
<protein>
    <submittedName>
        <fullName evidence="1">VCBS repeat-containing protein</fullName>
    </submittedName>
</protein>
<dbReference type="SUPFAM" id="SSF69318">
    <property type="entry name" value="Integrin alpha N-terminal domain"/>
    <property type="match status" value="1"/>
</dbReference>
<gene>
    <name evidence="1" type="ORF">ACGU38_02185</name>
</gene>
<dbReference type="Proteomes" id="UP001605990">
    <property type="component" value="Unassembled WGS sequence"/>
</dbReference>
<dbReference type="Gene3D" id="2.130.10.130">
    <property type="entry name" value="Integrin alpha, N-terminal"/>
    <property type="match status" value="1"/>
</dbReference>